<dbReference type="Proteomes" id="UP001497623">
    <property type="component" value="Unassembled WGS sequence"/>
</dbReference>
<dbReference type="SMART" id="SM00718">
    <property type="entry name" value="DM4_12"/>
    <property type="match status" value="1"/>
</dbReference>
<name>A0AAV2QGQ4_MEGNR</name>
<accession>A0AAV2QGQ4</accession>
<evidence type="ECO:0000313" key="3">
    <source>
        <dbReference type="Proteomes" id="UP001497623"/>
    </source>
</evidence>
<keyword evidence="1" id="KW-0732">Signal</keyword>
<comment type="caution">
    <text evidence="2">The sequence shown here is derived from an EMBL/GenBank/DDBJ whole genome shotgun (WGS) entry which is preliminary data.</text>
</comment>
<feature type="signal peptide" evidence="1">
    <location>
        <begin position="1"/>
        <end position="24"/>
    </location>
</feature>
<gene>
    <name evidence="2" type="ORF">MNOR_LOCUS12771</name>
</gene>
<dbReference type="PANTHER" id="PTHR21398:SF6">
    <property type="entry name" value="AGAP007094-PA"/>
    <property type="match status" value="1"/>
</dbReference>
<sequence>MTQSHILLLWILSISKNIIFHVSAEGNLTSEEDVSRSKRFVYYTSENRLSLPPGTMGFFASGINLPFVRNSPVGYGSDLSISIPFEISFDDLGYTSAENPWGLWPEFFDKDALFGRKKRQAWESMDGVNWAGGDREMVFHVIEDYLLYLGMKGKPCLLRAICETFETPLLKHGLFGEFLQLIFSVSNSIGAAQRLGEYLEAEKLGKKHKSCSKYYDGCSKSLYTHNAQRIKELGHNEIIPQIVHKKHENEAETKT</sequence>
<keyword evidence="3" id="KW-1185">Reference proteome</keyword>
<evidence type="ECO:0000313" key="2">
    <source>
        <dbReference type="EMBL" id="CAL4085644.1"/>
    </source>
</evidence>
<feature type="chain" id="PRO_5043517081" evidence="1">
    <location>
        <begin position="25"/>
        <end position="255"/>
    </location>
</feature>
<reference evidence="2 3" key="1">
    <citation type="submission" date="2024-05" db="EMBL/GenBank/DDBJ databases">
        <authorList>
            <person name="Wallberg A."/>
        </authorList>
    </citation>
    <scope>NUCLEOTIDE SEQUENCE [LARGE SCALE GENOMIC DNA]</scope>
</reference>
<dbReference type="EMBL" id="CAXKWB010007108">
    <property type="protein sequence ID" value="CAL4085644.1"/>
    <property type="molecule type" value="Genomic_DNA"/>
</dbReference>
<protein>
    <submittedName>
        <fullName evidence="2">Uncharacterized protein</fullName>
    </submittedName>
</protein>
<dbReference type="Pfam" id="PF07841">
    <property type="entry name" value="DM4_12"/>
    <property type="match status" value="1"/>
</dbReference>
<organism evidence="2 3">
    <name type="scientific">Meganyctiphanes norvegica</name>
    <name type="common">Northern krill</name>
    <name type="synonym">Thysanopoda norvegica</name>
    <dbReference type="NCBI Taxonomy" id="48144"/>
    <lineage>
        <taxon>Eukaryota</taxon>
        <taxon>Metazoa</taxon>
        <taxon>Ecdysozoa</taxon>
        <taxon>Arthropoda</taxon>
        <taxon>Crustacea</taxon>
        <taxon>Multicrustacea</taxon>
        <taxon>Malacostraca</taxon>
        <taxon>Eumalacostraca</taxon>
        <taxon>Eucarida</taxon>
        <taxon>Euphausiacea</taxon>
        <taxon>Euphausiidae</taxon>
        <taxon>Meganyctiphanes</taxon>
    </lineage>
</organism>
<dbReference type="AlphaFoldDB" id="A0AAV2QGQ4"/>
<dbReference type="PANTHER" id="PTHR21398">
    <property type="entry name" value="AGAP007094-PA"/>
    <property type="match status" value="1"/>
</dbReference>
<proteinExistence type="predicted"/>
<dbReference type="InterPro" id="IPR006631">
    <property type="entry name" value="DM4_12"/>
</dbReference>
<evidence type="ECO:0000256" key="1">
    <source>
        <dbReference type="SAM" id="SignalP"/>
    </source>
</evidence>